<dbReference type="Proteomes" id="UP000215509">
    <property type="component" value="Unassembled WGS sequence"/>
</dbReference>
<dbReference type="GO" id="GO:0005829">
    <property type="term" value="C:cytosol"/>
    <property type="evidence" value="ECO:0007669"/>
    <property type="project" value="TreeGrafter"/>
</dbReference>
<dbReference type="SMART" id="SM00260">
    <property type="entry name" value="CheW"/>
    <property type="match status" value="1"/>
</dbReference>
<evidence type="ECO:0000259" key="1">
    <source>
        <dbReference type="PROSITE" id="PS50851"/>
    </source>
</evidence>
<dbReference type="InterPro" id="IPR039315">
    <property type="entry name" value="CheW"/>
</dbReference>
<accession>A0A229UVR0</accession>
<dbReference type="GO" id="GO:0006935">
    <property type="term" value="P:chemotaxis"/>
    <property type="evidence" value="ECO:0007669"/>
    <property type="project" value="InterPro"/>
</dbReference>
<organism evidence="2 3">
    <name type="scientific">Paenibacillus rigui</name>
    <dbReference type="NCBI Taxonomy" id="554312"/>
    <lineage>
        <taxon>Bacteria</taxon>
        <taxon>Bacillati</taxon>
        <taxon>Bacillota</taxon>
        <taxon>Bacilli</taxon>
        <taxon>Bacillales</taxon>
        <taxon>Paenibacillaceae</taxon>
        <taxon>Paenibacillus</taxon>
    </lineage>
</organism>
<dbReference type="PANTHER" id="PTHR22617">
    <property type="entry name" value="CHEMOTAXIS SENSOR HISTIDINE KINASE-RELATED"/>
    <property type="match status" value="1"/>
</dbReference>
<dbReference type="RefSeq" id="WP_094014238.1">
    <property type="nucleotide sequence ID" value="NZ_NMQW01000011.1"/>
</dbReference>
<keyword evidence="3" id="KW-1185">Reference proteome</keyword>
<proteinExistence type="predicted"/>
<dbReference type="Gene3D" id="2.30.30.40">
    <property type="entry name" value="SH3 Domains"/>
    <property type="match status" value="1"/>
</dbReference>
<protein>
    <submittedName>
        <fullName evidence="2">Chemotaxis protein CheW</fullName>
    </submittedName>
</protein>
<dbReference type="SUPFAM" id="SSF50341">
    <property type="entry name" value="CheW-like"/>
    <property type="match status" value="1"/>
</dbReference>
<dbReference type="PANTHER" id="PTHR22617:SF23">
    <property type="entry name" value="CHEMOTAXIS PROTEIN CHEW"/>
    <property type="match status" value="1"/>
</dbReference>
<dbReference type="GO" id="GO:0007165">
    <property type="term" value="P:signal transduction"/>
    <property type="evidence" value="ECO:0007669"/>
    <property type="project" value="InterPro"/>
</dbReference>
<gene>
    <name evidence="2" type="ORF">CF651_07500</name>
</gene>
<dbReference type="PROSITE" id="PS50851">
    <property type="entry name" value="CHEW"/>
    <property type="match status" value="1"/>
</dbReference>
<evidence type="ECO:0000313" key="2">
    <source>
        <dbReference type="EMBL" id="OXM86979.1"/>
    </source>
</evidence>
<evidence type="ECO:0000313" key="3">
    <source>
        <dbReference type="Proteomes" id="UP000215509"/>
    </source>
</evidence>
<dbReference type="InterPro" id="IPR036061">
    <property type="entry name" value="CheW-like_dom_sf"/>
</dbReference>
<feature type="domain" description="CheW-like" evidence="1">
    <location>
        <begin position="6"/>
        <end position="140"/>
    </location>
</feature>
<dbReference type="InterPro" id="IPR002545">
    <property type="entry name" value="CheW-lke_dom"/>
</dbReference>
<dbReference type="Gene3D" id="2.40.50.180">
    <property type="entry name" value="CheA-289, Domain 4"/>
    <property type="match status" value="1"/>
</dbReference>
<reference evidence="2 3" key="1">
    <citation type="submission" date="2017-07" db="EMBL/GenBank/DDBJ databases">
        <title>Genome sequencing and assembly of Paenibacillus rigui.</title>
        <authorList>
            <person name="Mayilraj S."/>
        </authorList>
    </citation>
    <scope>NUCLEOTIDE SEQUENCE [LARGE SCALE GENOMIC DNA]</scope>
    <source>
        <strain evidence="2 3">JCM 16352</strain>
    </source>
</reference>
<dbReference type="EMBL" id="NMQW01000011">
    <property type="protein sequence ID" value="OXM86979.1"/>
    <property type="molecule type" value="Genomic_DNA"/>
</dbReference>
<dbReference type="OrthoDB" id="9794382at2"/>
<sequence length="140" mass="15628">MSTVRQEQFIEMAIGQEHYAIGIDRIREIIRLQNITAIPHSRPHVKGVIHLRGNIVPVISLRILLGLPEDKPTKAARIVIVKDGDESVGVIVDRVTQVAVYSCLHVPPDSGEDSQSYVQRIGQNDRHLAAILNMDKILNK</sequence>
<comment type="caution">
    <text evidence="2">The sequence shown here is derived from an EMBL/GenBank/DDBJ whole genome shotgun (WGS) entry which is preliminary data.</text>
</comment>
<dbReference type="Pfam" id="PF01584">
    <property type="entry name" value="CheW"/>
    <property type="match status" value="1"/>
</dbReference>
<dbReference type="AlphaFoldDB" id="A0A229UVR0"/>
<name>A0A229UVR0_9BACL</name>